<keyword evidence="2" id="KW-1185">Reference proteome</keyword>
<name>U1R7U4_9BIFI</name>
<reference evidence="1 2" key="1">
    <citation type="submission" date="2013-08" db="EMBL/GenBank/DDBJ databases">
        <authorList>
            <person name="Weinstock G."/>
            <person name="Sodergren E."/>
            <person name="Wylie T."/>
            <person name="Fulton L."/>
            <person name="Fulton R."/>
            <person name="Fronick C."/>
            <person name="O'Laughlin M."/>
            <person name="Godfrey J."/>
            <person name="Miner T."/>
            <person name="Herter B."/>
            <person name="Appelbaum E."/>
            <person name="Cordes M."/>
            <person name="Lek S."/>
            <person name="Wollam A."/>
            <person name="Pepin K.H."/>
            <person name="Palsikar V.B."/>
            <person name="Mitreva M."/>
            <person name="Wilson R.K."/>
        </authorList>
    </citation>
    <scope>NUCLEOTIDE SEQUENCE [LARGE SCALE GENOMIC DNA]</scope>
    <source>
        <strain evidence="1 2">F0580</strain>
    </source>
</reference>
<dbReference type="AlphaFoldDB" id="U1R7U4"/>
<evidence type="ECO:0000313" key="1">
    <source>
        <dbReference type="EMBL" id="ERH29629.1"/>
    </source>
</evidence>
<dbReference type="RefSeq" id="WP_021618798.1">
    <property type="nucleotide sequence ID" value="NZ_KE952646.1"/>
</dbReference>
<evidence type="ECO:0000313" key="2">
    <source>
        <dbReference type="Proteomes" id="UP000016519"/>
    </source>
</evidence>
<sequence>MSVRITPITSSDYIRALENGQEPDEYYSPNPVLYRIDSVGFVAGEYRPCWKCQQTIREFAIGVHLIPSEDYQYDIWSLIPVAHFDQAGFFTTEFKAFLKQWYCIDYRFSKTMNQRYLALTCNRCGALQGDNFIFNDFNGQGGNFVRPDFPLQPVHWLDLPPLSDNNYHPYVFLFTDLSVVIPVQRVIREGALSIPPHVRVWTKPLY</sequence>
<protein>
    <submittedName>
        <fullName evidence="1">Uncharacterized protein</fullName>
    </submittedName>
</protein>
<gene>
    <name evidence="1" type="ORF">HMPREF9244_01692</name>
</gene>
<proteinExistence type="predicted"/>
<accession>U1R7U4</accession>
<dbReference type="EMBL" id="AWSI01000043">
    <property type="protein sequence ID" value="ERH29629.1"/>
    <property type="molecule type" value="Genomic_DNA"/>
</dbReference>
<organism evidence="1 2">
    <name type="scientific">Alloscardovia omnicolens F0580</name>
    <dbReference type="NCBI Taxonomy" id="1321816"/>
    <lineage>
        <taxon>Bacteria</taxon>
        <taxon>Bacillati</taxon>
        <taxon>Actinomycetota</taxon>
        <taxon>Actinomycetes</taxon>
        <taxon>Bifidobacteriales</taxon>
        <taxon>Bifidobacteriaceae</taxon>
        <taxon>Alloscardovia</taxon>
    </lineage>
</organism>
<comment type="caution">
    <text evidence="1">The sequence shown here is derived from an EMBL/GenBank/DDBJ whole genome shotgun (WGS) entry which is preliminary data.</text>
</comment>
<dbReference type="HOGENOM" id="CLU_1324317_0_0_11"/>
<dbReference type="Proteomes" id="UP000016519">
    <property type="component" value="Unassembled WGS sequence"/>
</dbReference>